<organism evidence="1 2">
    <name type="scientific">Candidatus Nitrotoga fabula</name>
    <dbReference type="NCBI Taxonomy" id="2182327"/>
    <lineage>
        <taxon>Bacteria</taxon>
        <taxon>Pseudomonadati</taxon>
        <taxon>Pseudomonadota</taxon>
        <taxon>Betaproteobacteria</taxon>
        <taxon>Nitrosomonadales</taxon>
        <taxon>Gallionellaceae</taxon>
        <taxon>Candidatus Nitrotoga</taxon>
    </lineage>
</organism>
<dbReference type="EMBL" id="CAJNBL010000019">
    <property type="protein sequence ID" value="CAE6715724.1"/>
    <property type="molecule type" value="Genomic_DNA"/>
</dbReference>
<dbReference type="AlphaFoldDB" id="A0A916F8Z4"/>
<evidence type="ECO:0000313" key="1">
    <source>
        <dbReference type="EMBL" id="CAE6715724.1"/>
    </source>
</evidence>
<accession>A0A916F8Z4</accession>
<protein>
    <submittedName>
        <fullName evidence="1">Uncharacterized protein</fullName>
    </submittedName>
</protein>
<proteinExistence type="predicted"/>
<dbReference type="Proteomes" id="UP000675882">
    <property type="component" value="Unassembled WGS sequence"/>
</dbReference>
<name>A0A916F8Z4_9PROT</name>
<gene>
    <name evidence="1" type="ORF">NTGZN8_260010</name>
</gene>
<sequence length="213" mass="23189">MDGRGQQTRCLVPAGLCIQRRTAPKHPSQFDPTNSYSASGWIIAAGYNSFRSGGDYYNPGKEPMCLSGSGWYTFKQVFKDVGGQLVVDYFILDSSGVPAQCTDYLGVPGPCQWTRTPGHAIADVGCPRYGWLANEEINDLPIDNTKLFANGCGIASEGRITPTNTSCQMYADGTASTLEELTYTMLRKDPESTTYTFSTNGFNSAAIDMIKRP</sequence>
<reference evidence="1" key="1">
    <citation type="submission" date="2021-02" db="EMBL/GenBank/DDBJ databases">
        <authorList>
            <person name="Han P."/>
        </authorList>
    </citation>
    <scope>NUCLEOTIDE SEQUENCE</scope>
    <source>
        <strain evidence="1">Candidatus Nitrotoga sp. ZN8</strain>
    </source>
</reference>
<evidence type="ECO:0000313" key="2">
    <source>
        <dbReference type="Proteomes" id="UP000675882"/>
    </source>
</evidence>
<comment type="caution">
    <text evidence="1">The sequence shown here is derived from an EMBL/GenBank/DDBJ whole genome shotgun (WGS) entry which is preliminary data.</text>
</comment>
<keyword evidence="2" id="KW-1185">Reference proteome</keyword>